<dbReference type="InterPro" id="IPR036922">
    <property type="entry name" value="Rieske_2Fe-2S_sf"/>
</dbReference>
<keyword evidence="1" id="KW-0001">2Fe-2S</keyword>
<sequence length="120" mass="13383">MNQKDQKQMAEQQRLEVCTVGDIELDDIFEVTHDGQVIAVYRTEDDEYFATDGLCTHENVSLADGLLQGFEIECPRHNGVFDIRTGAAKRAPACINLNTYRVEVQAGKVFVVFTDGGEGR</sequence>
<dbReference type="PROSITE" id="PS51296">
    <property type="entry name" value="RIESKE"/>
    <property type="match status" value="1"/>
</dbReference>
<dbReference type="GO" id="GO:0051537">
    <property type="term" value="F:2 iron, 2 sulfur cluster binding"/>
    <property type="evidence" value="ECO:0007669"/>
    <property type="project" value="UniProtKB-KW"/>
</dbReference>
<evidence type="ECO:0000256" key="4">
    <source>
        <dbReference type="ARBA" id="ARBA00023014"/>
    </source>
</evidence>
<gene>
    <name evidence="6" type="primary">ndoA_1</name>
    <name evidence="6" type="ORF">ROA7023_02902</name>
</gene>
<dbReference type="PANTHER" id="PTHR21496:SF23">
    <property type="entry name" value="3-PHENYLPROPIONATE_CINNAMIC ACID DIOXYGENASE FERREDOXIN SUBUNIT"/>
    <property type="match status" value="1"/>
</dbReference>
<accession>A0A1Y5TEF2</accession>
<dbReference type="PANTHER" id="PTHR21496">
    <property type="entry name" value="FERREDOXIN-RELATED"/>
    <property type="match status" value="1"/>
</dbReference>
<evidence type="ECO:0000259" key="5">
    <source>
        <dbReference type="PROSITE" id="PS51296"/>
    </source>
</evidence>
<protein>
    <submittedName>
        <fullName evidence="6">Naphthalene 1,2-dioxygenase system ferredoxin subunit</fullName>
    </submittedName>
</protein>
<name>A0A1Y5TEF2_9RHOB</name>
<evidence type="ECO:0000313" key="7">
    <source>
        <dbReference type="Proteomes" id="UP000193900"/>
    </source>
</evidence>
<organism evidence="6 7">
    <name type="scientific">Roseisalinus antarcticus</name>
    <dbReference type="NCBI Taxonomy" id="254357"/>
    <lineage>
        <taxon>Bacteria</taxon>
        <taxon>Pseudomonadati</taxon>
        <taxon>Pseudomonadota</taxon>
        <taxon>Alphaproteobacteria</taxon>
        <taxon>Rhodobacterales</taxon>
        <taxon>Roseobacteraceae</taxon>
        <taxon>Roseisalinus</taxon>
    </lineage>
</organism>
<dbReference type="Pfam" id="PF00355">
    <property type="entry name" value="Rieske"/>
    <property type="match status" value="1"/>
</dbReference>
<dbReference type="GO" id="GO:0051213">
    <property type="term" value="F:dioxygenase activity"/>
    <property type="evidence" value="ECO:0007669"/>
    <property type="project" value="UniProtKB-KW"/>
</dbReference>
<reference evidence="6 7" key="1">
    <citation type="submission" date="2017-03" db="EMBL/GenBank/DDBJ databases">
        <authorList>
            <person name="Afonso C.L."/>
            <person name="Miller P.J."/>
            <person name="Scott M.A."/>
            <person name="Spackman E."/>
            <person name="Goraichik I."/>
            <person name="Dimitrov K.M."/>
            <person name="Suarez D.L."/>
            <person name="Swayne D.E."/>
        </authorList>
    </citation>
    <scope>NUCLEOTIDE SEQUENCE [LARGE SCALE GENOMIC DNA]</scope>
    <source>
        <strain evidence="6 7">CECT 7023</strain>
    </source>
</reference>
<dbReference type="InterPro" id="IPR017941">
    <property type="entry name" value="Rieske_2Fe-2S"/>
</dbReference>
<dbReference type="CDD" id="cd03528">
    <property type="entry name" value="Rieske_RO_ferredoxin"/>
    <property type="match status" value="1"/>
</dbReference>
<dbReference type="EMBL" id="FWFZ01000015">
    <property type="protein sequence ID" value="SLN62013.1"/>
    <property type="molecule type" value="Genomic_DNA"/>
</dbReference>
<evidence type="ECO:0000256" key="1">
    <source>
        <dbReference type="ARBA" id="ARBA00022714"/>
    </source>
</evidence>
<keyword evidence="2" id="KW-0479">Metal-binding</keyword>
<dbReference type="AlphaFoldDB" id="A0A1Y5TEF2"/>
<evidence type="ECO:0000256" key="2">
    <source>
        <dbReference type="ARBA" id="ARBA00022723"/>
    </source>
</evidence>
<keyword evidence="6" id="KW-0560">Oxidoreductase</keyword>
<evidence type="ECO:0000256" key="3">
    <source>
        <dbReference type="ARBA" id="ARBA00023004"/>
    </source>
</evidence>
<proteinExistence type="predicted"/>
<keyword evidence="4" id="KW-0411">Iron-sulfur</keyword>
<keyword evidence="6" id="KW-0223">Dioxygenase</keyword>
<dbReference type="Gene3D" id="2.102.10.10">
    <property type="entry name" value="Rieske [2Fe-2S] iron-sulphur domain"/>
    <property type="match status" value="1"/>
</dbReference>
<evidence type="ECO:0000313" key="6">
    <source>
        <dbReference type="EMBL" id="SLN62013.1"/>
    </source>
</evidence>
<keyword evidence="3" id="KW-0408">Iron</keyword>
<dbReference type="Proteomes" id="UP000193900">
    <property type="component" value="Unassembled WGS sequence"/>
</dbReference>
<keyword evidence="7" id="KW-1185">Reference proteome</keyword>
<dbReference type="SUPFAM" id="SSF50022">
    <property type="entry name" value="ISP domain"/>
    <property type="match status" value="1"/>
</dbReference>
<feature type="domain" description="Rieske" evidence="5">
    <location>
        <begin position="15"/>
        <end position="111"/>
    </location>
</feature>
<dbReference type="GO" id="GO:0046872">
    <property type="term" value="F:metal ion binding"/>
    <property type="evidence" value="ECO:0007669"/>
    <property type="project" value="UniProtKB-KW"/>
</dbReference>